<dbReference type="AlphaFoldDB" id="A0AA41SJF3"/>
<comment type="caution">
    <text evidence="1">The sequence shown here is derived from an EMBL/GenBank/DDBJ whole genome shotgun (WGS) entry which is preliminary data.</text>
</comment>
<organism evidence="1 2">
    <name type="scientific">Papaver nudicaule</name>
    <name type="common">Iceland poppy</name>
    <dbReference type="NCBI Taxonomy" id="74823"/>
    <lineage>
        <taxon>Eukaryota</taxon>
        <taxon>Viridiplantae</taxon>
        <taxon>Streptophyta</taxon>
        <taxon>Embryophyta</taxon>
        <taxon>Tracheophyta</taxon>
        <taxon>Spermatophyta</taxon>
        <taxon>Magnoliopsida</taxon>
        <taxon>Ranunculales</taxon>
        <taxon>Papaveraceae</taxon>
        <taxon>Papaveroideae</taxon>
        <taxon>Papaver</taxon>
    </lineage>
</organism>
<gene>
    <name evidence="1" type="ORF">MKW94_009011</name>
</gene>
<keyword evidence="2" id="KW-1185">Reference proteome</keyword>
<proteinExistence type="predicted"/>
<evidence type="ECO:0000313" key="2">
    <source>
        <dbReference type="Proteomes" id="UP001177140"/>
    </source>
</evidence>
<accession>A0AA41SJF3</accession>
<reference evidence="1" key="1">
    <citation type="submission" date="2022-03" db="EMBL/GenBank/DDBJ databases">
        <title>A functionally conserved STORR gene fusion in Papaver species that diverged 16.8 million years ago.</title>
        <authorList>
            <person name="Catania T."/>
        </authorList>
    </citation>
    <scope>NUCLEOTIDE SEQUENCE</scope>
    <source>
        <strain evidence="1">S-191538</strain>
    </source>
</reference>
<protein>
    <submittedName>
        <fullName evidence="1">Uncharacterized protein</fullName>
    </submittedName>
</protein>
<dbReference type="Proteomes" id="UP001177140">
    <property type="component" value="Unassembled WGS sequence"/>
</dbReference>
<evidence type="ECO:0000313" key="1">
    <source>
        <dbReference type="EMBL" id="MCL7036551.1"/>
    </source>
</evidence>
<sequence length="73" mass="8942">MFQEDTKLWKKRLAHYQNVNSELGNKDGVRRCQRILGHMISFTQIQFSVSIKTDAKWKIFYWRWIEFYGRKGQ</sequence>
<dbReference type="EMBL" id="JAJJMA010169247">
    <property type="protein sequence ID" value="MCL7036551.1"/>
    <property type="molecule type" value="Genomic_DNA"/>
</dbReference>
<name>A0AA41SJF3_PAPNU</name>